<evidence type="ECO:0000256" key="1">
    <source>
        <dbReference type="SAM" id="Phobius"/>
    </source>
</evidence>
<name>A0A9W5PBJ3_9BACI</name>
<evidence type="ECO:0000313" key="2">
    <source>
        <dbReference type="EMBL" id="ELS59748.1"/>
    </source>
</evidence>
<keyword evidence="1" id="KW-1133">Transmembrane helix</keyword>
<keyword evidence="1" id="KW-0472">Membrane</keyword>
<evidence type="ECO:0000313" key="3">
    <source>
        <dbReference type="Proteomes" id="UP000011182"/>
    </source>
</evidence>
<keyword evidence="1" id="KW-0812">Transmembrane</keyword>
<comment type="caution">
    <text evidence="2">The sequence shown here is derived from an EMBL/GenBank/DDBJ whole genome shotgun (WGS) entry which is preliminary data.</text>
</comment>
<accession>A0A9W5PBJ3</accession>
<gene>
    <name evidence="2" type="ORF">BSI_37020</name>
</gene>
<protein>
    <submittedName>
        <fullName evidence="2">Uncharacterized protein</fullName>
    </submittedName>
</protein>
<proteinExistence type="predicted"/>
<sequence length="39" mass="4950">MIEYFIYSVKKRVSFSLCFFQVVIYFFFCFFIQRIFLDN</sequence>
<reference evidence="2 3" key="1">
    <citation type="journal article" date="2014" name="Syst. Appl. Microbiol.">
        <title>Genomic insights into the taxonomic status of the three subspecies of Bacillus subtilis.</title>
        <authorList>
            <person name="Yi H."/>
            <person name="Chun J."/>
            <person name="Cha C.J."/>
        </authorList>
    </citation>
    <scope>NUCLEOTIDE SEQUENCE [LARGE SCALE GENOMIC DNA]</scope>
    <source>
        <strain evidence="2 3">KCTC 13429</strain>
    </source>
</reference>
<organism evidence="2 3">
    <name type="scientific">Bacillus inaquosorum KCTC 13429</name>
    <dbReference type="NCBI Taxonomy" id="1236548"/>
    <lineage>
        <taxon>Bacteria</taxon>
        <taxon>Bacillati</taxon>
        <taxon>Bacillota</taxon>
        <taxon>Bacilli</taxon>
        <taxon>Bacillales</taxon>
        <taxon>Bacillaceae</taxon>
        <taxon>Bacillus</taxon>
    </lineage>
</organism>
<dbReference type="EMBL" id="AMXN01000008">
    <property type="protein sequence ID" value="ELS59748.1"/>
    <property type="molecule type" value="Genomic_DNA"/>
</dbReference>
<dbReference type="AlphaFoldDB" id="A0A9W5PBJ3"/>
<feature type="transmembrane region" description="Helical" evidence="1">
    <location>
        <begin position="12"/>
        <end position="36"/>
    </location>
</feature>
<dbReference type="Proteomes" id="UP000011182">
    <property type="component" value="Unassembled WGS sequence"/>
</dbReference>
<keyword evidence="3" id="KW-1185">Reference proteome</keyword>